<evidence type="ECO:0000313" key="5">
    <source>
        <dbReference type="EMBL" id="MQY11940.1"/>
    </source>
</evidence>
<dbReference type="OrthoDB" id="3381976at2"/>
<keyword evidence="2 5" id="KW-0012">Acyltransferase</keyword>
<feature type="domain" description="N-acetyltransferase" evidence="4">
    <location>
        <begin position="1"/>
        <end position="128"/>
    </location>
</feature>
<name>A0A7K0CEP3_9ACTN</name>
<dbReference type="Gene3D" id="3.40.630.30">
    <property type="match status" value="2"/>
</dbReference>
<feature type="compositionally biased region" description="Basic and acidic residues" evidence="3">
    <location>
        <begin position="9"/>
        <end position="20"/>
    </location>
</feature>
<dbReference type="GO" id="GO:0016747">
    <property type="term" value="F:acyltransferase activity, transferring groups other than amino-acyl groups"/>
    <property type="evidence" value="ECO:0007669"/>
    <property type="project" value="InterPro"/>
</dbReference>
<evidence type="ECO:0000256" key="3">
    <source>
        <dbReference type="SAM" id="MobiDB-lite"/>
    </source>
</evidence>
<dbReference type="PROSITE" id="PS51186">
    <property type="entry name" value="GNAT"/>
    <property type="match status" value="2"/>
</dbReference>
<dbReference type="AlphaFoldDB" id="A0A7K0CEP3"/>
<comment type="caution">
    <text evidence="5">The sequence shown here is derived from an EMBL/GenBank/DDBJ whole genome shotgun (WGS) entry which is preliminary data.</text>
</comment>
<dbReference type="InterPro" id="IPR016181">
    <property type="entry name" value="Acyl_CoA_acyltransferase"/>
</dbReference>
<feature type="domain" description="N-acetyltransferase" evidence="4">
    <location>
        <begin position="125"/>
        <end position="276"/>
    </location>
</feature>
<feature type="region of interest" description="Disordered" evidence="3">
    <location>
        <begin position="1"/>
        <end position="20"/>
    </location>
</feature>
<sequence length="276" mass="28876">MTTTLRPTGPERAEADGGRARDYDVCVNGRPVGRVSLGTDERGGPGAGRIRALRIDEADRHRGRATVAALAAEEVLRGWGCRSVGVTVPAAAAAALGLATALGYTEAGRAMSKALTDPPELAPEYAVRPITGAGYAAWLAESVASSVAQRTAAGTPLDAARRAVDRSVRVQLPQGAATPGTALRTLDHAGVPVGSLWVALRRPHEPGGWVFDVVVHPPYRGRGHGRALLLLAERECLAAGLDRLGLHVVAGNTPALRLYESLGYTPTEFRLAKPLL</sequence>
<keyword evidence="6" id="KW-1185">Reference proteome</keyword>
<dbReference type="InterPro" id="IPR000182">
    <property type="entry name" value="GNAT_dom"/>
</dbReference>
<evidence type="ECO:0000256" key="2">
    <source>
        <dbReference type="ARBA" id="ARBA00023315"/>
    </source>
</evidence>
<keyword evidence="1 5" id="KW-0808">Transferase</keyword>
<evidence type="ECO:0000256" key="1">
    <source>
        <dbReference type="ARBA" id="ARBA00022679"/>
    </source>
</evidence>
<proteinExistence type="predicted"/>
<dbReference type="InterPro" id="IPR050680">
    <property type="entry name" value="YpeA/RimI_acetyltransf"/>
</dbReference>
<reference evidence="5 6" key="1">
    <citation type="submission" date="2019-10" db="EMBL/GenBank/DDBJ databases">
        <title>Streptomyces smaragdinus sp. nov. and Streptomyces fabii sp. nov., isolated from the gut of fungus growing-termite Macrotermes natalensis.</title>
        <authorList>
            <person name="Schwitalla J."/>
            <person name="Benndorf R."/>
            <person name="Martin K."/>
            <person name="De Beer W."/>
            <person name="Kaster A.-K."/>
            <person name="Vollmers J."/>
            <person name="Poulsen M."/>
            <person name="Beemelmanns C."/>
        </authorList>
    </citation>
    <scope>NUCLEOTIDE SEQUENCE [LARGE SCALE GENOMIC DNA]</scope>
    <source>
        <strain evidence="5 6">RB5</strain>
    </source>
</reference>
<dbReference type="Proteomes" id="UP000466345">
    <property type="component" value="Unassembled WGS sequence"/>
</dbReference>
<dbReference type="SUPFAM" id="SSF55729">
    <property type="entry name" value="Acyl-CoA N-acyltransferases (Nat)"/>
    <property type="match status" value="2"/>
</dbReference>
<evidence type="ECO:0000259" key="4">
    <source>
        <dbReference type="PROSITE" id="PS51186"/>
    </source>
</evidence>
<dbReference type="CDD" id="cd04301">
    <property type="entry name" value="NAT_SF"/>
    <property type="match status" value="1"/>
</dbReference>
<dbReference type="PANTHER" id="PTHR43420">
    <property type="entry name" value="ACETYLTRANSFERASE"/>
    <property type="match status" value="1"/>
</dbReference>
<dbReference type="Pfam" id="PF00583">
    <property type="entry name" value="Acetyltransf_1"/>
    <property type="match status" value="2"/>
</dbReference>
<dbReference type="EMBL" id="WEGJ01000004">
    <property type="protein sequence ID" value="MQY11940.1"/>
    <property type="molecule type" value="Genomic_DNA"/>
</dbReference>
<dbReference type="EC" id="2.3.1.-" evidence="5"/>
<organism evidence="5 6">
    <name type="scientific">Streptomyces smaragdinus</name>
    <dbReference type="NCBI Taxonomy" id="2585196"/>
    <lineage>
        <taxon>Bacteria</taxon>
        <taxon>Bacillati</taxon>
        <taxon>Actinomycetota</taxon>
        <taxon>Actinomycetes</taxon>
        <taxon>Kitasatosporales</taxon>
        <taxon>Streptomycetaceae</taxon>
        <taxon>Streptomyces</taxon>
    </lineage>
</organism>
<protein>
    <submittedName>
        <fullName evidence="5">Acetyltransferase YpeA</fullName>
        <ecNumber evidence="5">2.3.1.-</ecNumber>
    </submittedName>
</protein>
<evidence type="ECO:0000313" key="6">
    <source>
        <dbReference type="Proteomes" id="UP000466345"/>
    </source>
</evidence>
<accession>A0A7K0CEP3</accession>
<gene>
    <name evidence="5" type="primary">ypeA_2</name>
    <name evidence="5" type="ORF">SRB5_20650</name>
</gene>
<dbReference type="RefSeq" id="WP_153451169.1">
    <property type="nucleotide sequence ID" value="NZ_WEGJ01000004.1"/>
</dbReference>